<feature type="domain" description="Core-binding (CB)" evidence="5">
    <location>
        <begin position="63"/>
        <end position="150"/>
    </location>
</feature>
<dbReference type="InterPro" id="IPR044068">
    <property type="entry name" value="CB"/>
</dbReference>
<keyword evidence="1" id="KW-0229">DNA integration</keyword>
<dbReference type="PANTHER" id="PTHR30349:SF64">
    <property type="entry name" value="PROPHAGE INTEGRASE INTD-RELATED"/>
    <property type="match status" value="1"/>
</dbReference>
<dbReference type="AlphaFoldDB" id="A0A7U6M093"/>
<gene>
    <name evidence="6" type="ORF">PPTS312_12440</name>
</gene>
<evidence type="ECO:0000313" key="6">
    <source>
        <dbReference type="EMBL" id="BBU43329.1"/>
    </source>
</evidence>
<evidence type="ECO:0000259" key="5">
    <source>
        <dbReference type="PROSITE" id="PS51900"/>
    </source>
</evidence>
<dbReference type="CDD" id="cd00397">
    <property type="entry name" value="DNA_BRE_C"/>
    <property type="match status" value="1"/>
</dbReference>
<dbReference type="PROSITE" id="PS51900">
    <property type="entry name" value="CB"/>
    <property type="match status" value="1"/>
</dbReference>
<dbReference type="InterPro" id="IPR050090">
    <property type="entry name" value="Tyrosine_recombinase_XerCD"/>
</dbReference>
<evidence type="ECO:0000256" key="2">
    <source>
        <dbReference type="ARBA" id="ARBA00023125"/>
    </source>
</evidence>
<dbReference type="Gene3D" id="1.10.443.10">
    <property type="entry name" value="Intergrase catalytic core"/>
    <property type="match status" value="1"/>
</dbReference>
<proteinExistence type="predicted"/>
<dbReference type="PANTHER" id="PTHR30349">
    <property type="entry name" value="PHAGE INTEGRASE-RELATED"/>
    <property type="match status" value="1"/>
</dbReference>
<name>A0A7U6M093_PSEPU</name>
<reference evidence="6 7" key="1">
    <citation type="submission" date="2020-01" db="EMBL/GenBank/DDBJ databases">
        <title>Complete Genome Sequence of Pseudomonas putida Strain TS312, Harboring the HdtS type N-acyl-homoserine Lactone Synthase, Isolated from a Paper Mill.</title>
        <authorList>
            <person name="Hosoe A."/>
            <person name="Suenaga T."/>
            <person name="Sugi T."/>
            <person name="Izumi T."/>
            <person name="Nagai N."/>
            <person name="Terada A."/>
        </authorList>
    </citation>
    <scope>NUCLEOTIDE SEQUENCE [LARGE SCALE GENOMIC DNA]</scope>
    <source>
        <strain evidence="6 7">TS312</strain>
    </source>
</reference>
<keyword evidence="3" id="KW-0233">DNA recombination</keyword>
<evidence type="ECO:0000256" key="3">
    <source>
        <dbReference type="ARBA" id="ARBA00023172"/>
    </source>
</evidence>
<evidence type="ECO:0000313" key="7">
    <source>
        <dbReference type="Proteomes" id="UP000464661"/>
    </source>
</evidence>
<dbReference type="Gene3D" id="1.10.150.130">
    <property type="match status" value="1"/>
</dbReference>
<dbReference type="InterPro" id="IPR011010">
    <property type="entry name" value="DNA_brk_join_enz"/>
</dbReference>
<accession>A0A7U6M093</accession>
<keyword evidence="2 4" id="KW-0238">DNA-binding</keyword>
<dbReference type="GO" id="GO:0015074">
    <property type="term" value="P:DNA integration"/>
    <property type="evidence" value="ECO:0007669"/>
    <property type="project" value="UniProtKB-KW"/>
</dbReference>
<organism evidence="6 7">
    <name type="scientific">Pseudomonas putida</name>
    <name type="common">Arthrobacter siderocapsulatus</name>
    <dbReference type="NCBI Taxonomy" id="303"/>
    <lineage>
        <taxon>Bacteria</taxon>
        <taxon>Pseudomonadati</taxon>
        <taxon>Pseudomonadota</taxon>
        <taxon>Gammaproteobacteria</taxon>
        <taxon>Pseudomonadales</taxon>
        <taxon>Pseudomonadaceae</taxon>
        <taxon>Pseudomonas</taxon>
    </lineage>
</organism>
<dbReference type="GO" id="GO:0003677">
    <property type="term" value="F:DNA binding"/>
    <property type="evidence" value="ECO:0007669"/>
    <property type="project" value="UniProtKB-UniRule"/>
</dbReference>
<evidence type="ECO:0000256" key="4">
    <source>
        <dbReference type="PROSITE-ProRule" id="PRU01248"/>
    </source>
</evidence>
<protein>
    <submittedName>
        <fullName evidence="6">Transposase</fullName>
    </submittedName>
</protein>
<dbReference type="EMBL" id="AP022324">
    <property type="protein sequence ID" value="BBU43329.1"/>
    <property type="molecule type" value="Genomic_DNA"/>
</dbReference>
<evidence type="ECO:0000256" key="1">
    <source>
        <dbReference type="ARBA" id="ARBA00022908"/>
    </source>
</evidence>
<dbReference type="InterPro" id="IPR010998">
    <property type="entry name" value="Integrase_recombinase_N"/>
</dbReference>
<dbReference type="InterPro" id="IPR013762">
    <property type="entry name" value="Integrase-like_cat_sf"/>
</dbReference>
<sequence length="433" mass="49223">MCIRLTPHSLAGGRMAFLESVNFIPTHACITHDKLSWVPDVIRSPIPSLPQIFWTTGESWREVNLWVLEKIYNDHASVATVLSLVKHLHAYANFLEDQLLDWRHFPIKLSERATVRFRGYLIGKIEGGDLAPSTARSRISAVIQFYKYASDQRFVESRNIWRDRIITVRYFDTAGFPRALQRMSTDLAIPNRVAPVVRLEDGLLPLSDSNMTELLELTLAVETEEMHLMLSLGFFTGARLGTVSSLTIECLEQARPDAYIENIYLVRIGPGTGVATKFNVSGELLIPKALFEALKAYAYSIRRLKRESRASPNVRSLIFLTSRGNGYSKTAMGVLMSSLRRKGVKHGLKFMSKFKFHQTRATYGTWLMKLALKVAPTGAAIEFVRNAMFHKHESTTFRYVKFIESTKGKQEAAKAFHEAFSGLHERKWKEFIT</sequence>
<dbReference type="GO" id="GO:0006310">
    <property type="term" value="P:DNA recombination"/>
    <property type="evidence" value="ECO:0007669"/>
    <property type="project" value="UniProtKB-KW"/>
</dbReference>
<dbReference type="SUPFAM" id="SSF56349">
    <property type="entry name" value="DNA breaking-rejoining enzymes"/>
    <property type="match status" value="1"/>
</dbReference>
<dbReference type="Proteomes" id="UP000464661">
    <property type="component" value="Chromosome"/>
</dbReference>